<dbReference type="Proteomes" id="UP000198824">
    <property type="component" value="Unassembled WGS sequence"/>
</dbReference>
<proteinExistence type="predicted"/>
<dbReference type="RefSeq" id="WP_278247396.1">
    <property type="nucleotide sequence ID" value="NZ_FOZG01000001.1"/>
</dbReference>
<protein>
    <submittedName>
        <fullName evidence="2">Uncharacterized protein</fullName>
    </submittedName>
</protein>
<reference evidence="2 3" key="1">
    <citation type="submission" date="2016-10" db="EMBL/GenBank/DDBJ databases">
        <authorList>
            <person name="de Groot N.N."/>
        </authorList>
    </citation>
    <scope>NUCLEOTIDE SEQUENCE [LARGE SCALE GENOMIC DNA]</scope>
    <source>
        <strain evidence="2 3">S5-249</strain>
    </source>
</reference>
<sequence length="44" mass="4716">MSDVRSDEKVVVERSSFNVANVIAAIALLILVLGLLKFMGVSPI</sequence>
<keyword evidence="1" id="KW-1133">Transmembrane helix</keyword>
<keyword evidence="1" id="KW-0812">Transmembrane</keyword>
<keyword evidence="3" id="KW-1185">Reference proteome</keyword>
<organism evidence="2 3">
    <name type="scientific">Sphingomonas jatrophae</name>
    <dbReference type="NCBI Taxonomy" id="1166337"/>
    <lineage>
        <taxon>Bacteria</taxon>
        <taxon>Pseudomonadati</taxon>
        <taxon>Pseudomonadota</taxon>
        <taxon>Alphaproteobacteria</taxon>
        <taxon>Sphingomonadales</taxon>
        <taxon>Sphingomonadaceae</taxon>
        <taxon>Sphingomonas</taxon>
    </lineage>
</organism>
<feature type="transmembrane region" description="Helical" evidence="1">
    <location>
        <begin position="20"/>
        <end position="39"/>
    </location>
</feature>
<keyword evidence="1" id="KW-0472">Membrane</keyword>
<dbReference type="AlphaFoldDB" id="A0A1I6K123"/>
<evidence type="ECO:0000256" key="1">
    <source>
        <dbReference type="SAM" id="Phobius"/>
    </source>
</evidence>
<accession>A0A1I6K123</accession>
<name>A0A1I6K123_9SPHN</name>
<dbReference type="STRING" id="1166337.SAMN05192580_1201"/>
<evidence type="ECO:0000313" key="2">
    <source>
        <dbReference type="EMBL" id="SFR84955.1"/>
    </source>
</evidence>
<evidence type="ECO:0000313" key="3">
    <source>
        <dbReference type="Proteomes" id="UP000198824"/>
    </source>
</evidence>
<gene>
    <name evidence="2" type="ORF">SAMN05192580_1201</name>
</gene>
<dbReference type="EMBL" id="FOZG01000001">
    <property type="protein sequence ID" value="SFR84955.1"/>
    <property type="molecule type" value="Genomic_DNA"/>
</dbReference>